<accession>A0A089HMR9</accession>
<gene>
    <name evidence="1" type="ORF">PDUR_06765</name>
</gene>
<evidence type="ECO:0000313" key="2">
    <source>
        <dbReference type="Proteomes" id="UP000029409"/>
    </source>
</evidence>
<organism evidence="1 2">
    <name type="scientific">Paenibacillus durus</name>
    <name type="common">Paenibacillus azotofixans</name>
    <dbReference type="NCBI Taxonomy" id="44251"/>
    <lineage>
        <taxon>Bacteria</taxon>
        <taxon>Bacillati</taxon>
        <taxon>Bacillota</taxon>
        <taxon>Bacilli</taxon>
        <taxon>Bacillales</taxon>
        <taxon>Paenibacillaceae</taxon>
        <taxon>Paenibacillus</taxon>
    </lineage>
</organism>
<dbReference type="OrthoDB" id="2627031at2"/>
<evidence type="ECO:0000313" key="1">
    <source>
        <dbReference type="EMBL" id="AIQ11678.1"/>
    </source>
</evidence>
<keyword evidence="2" id="KW-1185">Reference proteome</keyword>
<reference evidence="1 2" key="1">
    <citation type="submission" date="2014-08" db="EMBL/GenBank/DDBJ databases">
        <title>Comparative genomics of the Paenibacillus odorifer group.</title>
        <authorList>
            <person name="den Bakker H.C."/>
            <person name="Tsai Y.-C."/>
            <person name="Martin N."/>
            <person name="Korlach J."/>
            <person name="Wiedmann M."/>
        </authorList>
    </citation>
    <scope>NUCLEOTIDE SEQUENCE [LARGE SCALE GENOMIC DNA]</scope>
    <source>
        <strain evidence="1 2">DSM 1735</strain>
    </source>
</reference>
<protein>
    <submittedName>
        <fullName evidence="1">Uncharacterized protein</fullName>
    </submittedName>
</protein>
<dbReference type="EMBL" id="CP009288">
    <property type="protein sequence ID" value="AIQ11678.1"/>
    <property type="molecule type" value="Genomic_DNA"/>
</dbReference>
<dbReference type="AlphaFoldDB" id="A0A089HMR9"/>
<name>A0A089HMR9_PAEDU</name>
<sequence>MNREEFIIFTALTSYLKELDLNPAEYLSKQELLTYTEIGKDYLGMDTAEFRTALKEIILEMAARHLK</sequence>
<dbReference type="KEGG" id="pdu:PDUR_06765"/>
<proteinExistence type="predicted"/>
<dbReference type="RefSeq" id="WP_042205563.1">
    <property type="nucleotide sequence ID" value="NZ_CP009288.1"/>
</dbReference>
<dbReference type="Proteomes" id="UP000029409">
    <property type="component" value="Chromosome"/>
</dbReference>
<dbReference type="STRING" id="44251.PDUR_06765"/>